<dbReference type="GeneID" id="18873518"/>
<dbReference type="OMA" id="MEGYHKR"/>
<organism evidence="4">
    <name type="scientific">Spathaspora passalidarum (strain NRRL Y-27907 / 11-Y1)</name>
    <dbReference type="NCBI Taxonomy" id="619300"/>
    <lineage>
        <taxon>Eukaryota</taxon>
        <taxon>Fungi</taxon>
        <taxon>Dikarya</taxon>
        <taxon>Ascomycota</taxon>
        <taxon>Saccharomycotina</taxon>
        <taxon>Pichiomycetes</taxon>
        <taxon>Debaryomycetaceae</taxon>
        <taxon>Spathaspora</taxon>
    </lineage>
</organism>
<dbReference type="GO" id="GO:0000324">
    <property type="term" value="C:fungal-type vacuole"/>
    <property type="evidence" value="ECO:0007669"/>
    <property type="project" value="TreeGrafter"/>
</dbReference>
<keyword evidence="2" id="KW-1133">Transmembrane helix</keyword>
<reference evidence="3 4" key="1">
    <citation type="journal article" date="2011" name="Proc. Natl. Acad. Sci. U.S.A.">
        <title>Comparative genomics of xylose-fermenting fungi for enhanced biofuel production.</title>
        <authorList>
            <person name="Wohlbach D.J."/>
            <person name="Kuo A."/>
            <person name="Sato T.K."/>
            <person name="Potts K.M."/>
            <person name="Salamov A.A."/>
            <person name="LaButti K.M."/>
            <person name="Sun H."/>
            <person name="Clum A."/>
            <person name="Pangilinan J.L."/>
            <person name="Lindquist E.A."/>
            <person name="Lucas S."/>
            <person name="Lapidus A."/>
            <person name="Jin M."/>
            <person name="Gunawan C."/>
            <person name="Balan V."/>
            <person name="Dale B.E."/>
            <person name="Jeffries T.W."/>
            <person name="Zinkel R."/>
            <person name="Barry K.W."/>
            <person name="Grigoriev I.V."/>
            <person name="Gasch A.P."/>
        </authorList>
    </citation>
    <scope>NUCLEOTIDE SEQUENCE [LARGE SCALE GENOMIC DNA]</scope>
    <source>
        <strain evidence="4">NRRL Y-27907 / 11-Y1</strain>
    </source>
</reference>
<dbReference type="InParanoid" id="G3ALY2"/>
<dbReference type="InterPro" id="IPR051009">
    <property type="entry name" value="PRM"/>
</dbReference>
<proteinExistence type="predicted"/>
<dbReference type="FunCoup" id="G3ALY2">
    <property type="interactions" value="56"/>
</dbReference>
<keyword evidence="4" id="KW-1185">Reference proteome</keyword>
<evidence type="ECO:0008006" key="5">
    <source>
        <dbReference type="Google" id="ProtNLM"/>
    </source>
</evidence>
<sequence length="277" mass="30352">MSEPTVTVWEAVATGLVQRDDMPKVQDMPSLVNQNSFTTPAISIPLSSNNPFIIRQNNPTGTVFIAVGAIVGAILLGFMLYHLIVSITASRLAKRTRASDRQMYEKYESNNNQAYGVTPTSTLNNFNTEYSNSVSKLPLLSNTNRAMSSFININGSQAGDASTISEAQHQATSKHDLTKMFISPTAEVMQHKRVRSSFNPSLTHLPFGASNTNLTNTRHSQIPSLYINNNNSDYSVSQQDSEANASSQTAAALTQQTGRANRRALPSMYLEDLIDKE</sequence>
<feature type="compositionally biased region" description="Polar residues" evidence="1">
    <location>
        <begin position="231"/>
        <end position="240"/>
    </location>
</feature>
<dbReference type="AlphaFoldDB" id="G3ALY2"/>
<evidence type="ECO:0000313" key="4">
    <source>
        <dbReference type="Proteomes" id="UP000000709"/>
    </source>
</evidence>
<accession>G3ALY2</accession>
<evidence type="ECO:0000256" key="2">
    <source>
        <dbReference type="SAM" id="Phobius"/>
    </source>
</evidence>
<feature type="region of interest" description="Disordered" evidence="1">
    <location>
        <begin position="231"/>
        <end position="264"/>
    </location>
</feature>
<dbReference type="eggNOG" id="ENOG502S625">
    <property type="taxonomic scope" value="Eukaryota"/>
</dbReference>
<dbReference type="RefSeq" id="XP_007374850.1">
    <property type="nucleotide sequence ID" value="XM_007374788.1"/>
</dbReference>
<dbReference type="PANTHER" id="PTHR36089:SF1">
    <property type="entry name" value="CHITIN SYNTHASE 3 COMPLEX PROTEIN CSI2-RELATED"/>
    <property type="match status" value="1"/>
</dbReference>
<keyword evidence="2" id="KW-0472">Membrane</keyword>
<dbReference type="HOGENOM" id="CLU_933823_0_0_1"/>
<evidence type="ECO:0000313" key="3">
    <source>
        <dbReference type="EMBL" id="EGW33335.1"/>
    </source>
</evidence>
<dbReference type="PANTHER" id="PTHR36089">
    <property type="entry name" value="CHITIN SYNTHASE 3 COMPLEX PROTEIN CSI2-RELATED"/>
    <property type="match status" value="1"/>
</dbReference>
<dbReference type="GO" id="GO:0005935">
    <property type="term" value="C:cellular bud neck"/>
    <property type="evidence" value="ECO:0007669"/>
    <property type="project" value="TreeGrafter"/>
</dbReference>
<protein>
    <recommendedName>
        <fullName evidence="5">Vacuolar membrane protein</fullName>
    </recommendedName>
</protein>
<evidence type="ECO:0000256" key="1">
    <source>
        <dbReference type="SAM" id="MobiDB-lite"/>
    </source>
</evidence>
<dbReference type="Proteomes" id="UP000000709">
    <property type="component" value="Unassembled WGS sequence"/>
</dbReference>
<feature type="transmembrane region" description="Helical" evidence="2">
    <location>
        <begin position="63"/>
        <end position="85"/>
    </location>
</feature>
<name>G3ALY2_SPAPN</name>
<keyword evidence="2" id="KW-0812">Transmembrane</keyword>
<dbReference type="EMBL" id="GL996501">
    <property type="protein sequence ID" value="EGW33335.1"/>
    <property type="molecule type" value="Genomic_DNA"/>
</dbReference>
<dbReference type="KEGG" id="spaa:SPAPADRAFT_60671"/>
<gene>
    <name evidence="3" type="ORF">SPAPADRAFT_60671</name>
</gene>
<feature type="compositionally biased region" description="Low complexity" evidence="1">
    <location>
        <begin position="241"/>
        <end position="257"/>
    </location>
</feature>
<dbReference type="OrthoDB" id="4065319at2759"/>
<dbReference type="STRING" id="619300.G3ALY2"/>